<organism evidence="1">
    <name type="scientific">Arundo donax</name>
    <name type="common">Giant reed</name>
    <name type="synonym">Donax arundinaceus</name>
    <dbReference type="NCBI Taxonomy" id="35708"/>
    <lineage>
        <taxon>Eukaryota</taxon>
        <taxon>Viridiplantae</taxon>
        <taxon>Streptophyta</taxon>
        <taxon>Embryophyta</taxon>
        <taxon>Tracheophyta</taxon>
        <taxon>Spermatophyta</taxon>
        <taxon>Magnoliopsida</taxon>
        <taxon>Liliopsida</taxon>
        <taxon>Poales</taxon>
        <taxon>Poaceae</taxon>
        <taxon>PACMAD clade</taxon>
        <taxon>Arundinoideae</taxon>
        <taxon>Arundineae</taxon>
        <taxon>Arundo</taxon>
    </lineage>
</organism>
<protein>
    <submittedName>
        <fullName evidence="1">Uncharacterized protein</fullName>
    </submittedName>
</protein>
<reference evidence="1" key="1">
    <citation type="submission" date="2014-09" db="EMBL/GenBank/DDBJ databases">
        <authorList>
            <person name="Magalhaes I.L.F."/>
            <person name="Oliveira U."/>
            <person name="Santos F.R."/>
            <person name="Vidigal T.H.D.A."/>
            <person name="Brescovit A.D."/>
            <person name="Santos A.J."/>
        </authorList>
    </citation>
    <scope>NUCLEOTIDE SEQUENCE</scope>
    <source>
        <tissue evidence="1">Shoot tissue taken approximately 20 cm above the soil surface</tissue>
    </source>
</reference>
<sequence length="65" mass="7656">MMDETLHDRGKLNILSSHSVNFLTVSEVYLYINLEEKQRLEQQSQADFLMCYMVCQIGQNHVAEY</sequence>
<proteinExistence type="predicted"/>
<name>A0A0A9CBS7_ARUDO</name>
<reference evidence="1" key="2">
    <citation type="journal article" date="2015" name="Data Brief">
        <title>Shoot transcriptome of the giant reed, Arundo donax.</title>
        <authorList>
            <person name="Barrero R.A."/>
            <person name="Guerrero F.D."/>
            <person name="Moolhuijzen P."/>
            <person name="Goolsby J.A."/>
            <person name="Tidwell J."/>
            <person name="Bellgard S.E."/>
            <person name="Bellgard M.I."/>
        </authorList>
    </citation>
    <scope>NUCLEOTIDE SEQUENCE</scope>
    <source>
        <tissue evidence="1">Shoot tissue taken approximately 20 cm above the soil surface</tissue>
    </source>
</reference>
<accession>A0A0A9CBS7</accession>
<dbReference type="EMBL" id="GBRH01228938">
    <property type="protein sequence ID" value="JAD68957.1"/>
    <property type="molecule type" value="Transcribed_RNA"/>
</dbReference>
<dbReference type="AlphaFoldDB" id="A0A0A9CBS7"/>
<evidence type="ECO:0000313" key="1">
    <source>
        <dbReference type="EMBL" id="JAD68957.1"/>
    </source>
</evidence>